<reference evidence="1 2" key="1">
    <citation type="submission" date="2017-07" db="EMBL/GenBank/DDBJ databases">
        <title>Isolation and whole genome analysis of endospore-forming bacteria from heroin.</title>
        <authorList>
            <person name="Kalinowski J."/>
            <person name="Ahrens B."/>
            <person name="Al-Dilaimi A."/>
            <person name="Winkler A."/>
            <person name="Wibberg D."/>
            <person name="Schleenbecker U."/>
            <person name="Ruckert C."/>
            <person name="Wolfel R."/>
            <person name="Grass G."/>
        </authorList>
    </citation>
    <scope>NUCLEOTIDE SEQUENCE [LARGE SCALE GENOMIC DNA]</scope>
    <source>
        <strain evidence="1 2">7539</strain>
    </source>
</reference>
<proteinExistence type="predicted"/>
<dbReference type="RefSeq" id="WP_095316254.1">
    <property type="nucleotide sequence ID" value="NZ_NPBW01000016.1"/>
</dbReference>
<dbReference type="EMBL" id="NPCC01000009">
    <property type="protein sequence ID" value="PAE89305.1"/>
    <property type="molecule type" value="Genomic_DNA"/>
</dbReference>
<protein>
    <submittedName>
        <fullName evidence="1">Uncharacterized protein</fullName>
    </submittedName>
</protein>
<comment type="caution">
    <text evidence="1">The sequence shown here is derived from an EMBL/GenBank/DDBJ whole genome shotgun (WGS) entry which is preliminary data.</text>
</comment>
<sequence>MDKRVVLSVAAALLLIGQPAGDQKKAETKKEQPAITEVVDQNEEPHLHYKIQEEGISYSESTLIYDQQPIARVWMKVNGEAGNYEQQVAVAQALHDELEEAYPGLSRGVLADVAQAATADPNSVSVYVGGQENGKEEIDMAIVLVQEMAEKLKIKQVQERSGRIVDFN</sequence>
<gene>
    <name evidence="1" type="ORF">CHH72_08415</name>
</gene>
<evidence type="ECO:0000313" key="2">
    <source>
        <dbReference type="Proteomes" id="UP000216207"/>
    </source>
</evidence>
<dbReference type="AlphaFoldDB" id="A0A268P1V7"/>
<name>A0A268P1V7_SHOCL</name>
<accession>A0A268P1V7</accession>
<dbReference type="Pfam" id="PF07454">
    <property type="entry name" value="SpoIIP"/>
    <property type="match status" value="1"/>
</dbReference>
<organism evidence="1 2">
    <name type="scientific">Shouchella clausii</name>
    <name type="common">Alkalihalobacillus clausii</name>
    <dbReference type="NCBI Taxonomy" id="79880"/>
    <lineage>
        <taxon>Bacteria</taxon>
        <taxon>Bacillati</taxon>
        <taxon>Bacillota</taxon>
        <taxon>Bacilli</taxon>
        <taxon>Bacillales</taxon>
        <taxon>Bacillaceae</taxon>
        <taxon>Shouchella</taxon>
    </lineage>
</organism>
<dbReference type="InterPro" id="IPR010897">
    <property type="entry name" value="Spore_II_P"/>
</dbReference>
<evidence type="ECO:0000313" key="1">
    <source>
        <dbReference type="EMBL" id="PAE89305.1"/>
    </source>
</evidence>
<dbReference type="Proteomes" id="UP000216207">
    <property type="component" value="Unassembled WGS sequence"/>
</dbReference>